<evidence type="ECO:0000313" key="2">
    <source>
        <dbReference type="EMBL" id="WED64689.1"/>
    </source>
</evidence>
<feature type="region of interest" description="Disordered" evidence="1">
    <location>
        <begin position="1"/>
        <end position="57"/>
    </location>
</feature>
<dbReference type="EMBL" id="CP119075">
    <property type="protein sequence ID" value="WED64689.1"/>
    <property type="molecule type" value="Genomic_DNA"/>
</dbReference>
<accession>A0AAE9ZWW5</accession>
<dbReference type="RefSeq" id="WP_330929974.1">
    <property type="nucleotide sequence ID" value="NZ_CP119075.1"/>
</dbReference>
<dbReference type="AlphaFoldDB" id="A0AAE9ZWW5"/>
<gene>
    <name evidence="2" type="ORF">PXH66_20285</name>
</gene>
<keyword evidence="3" id="KW-1185">Reference proteome</keyword>
<name>A0AAE9ZWW5_9BACT</name>
<feature type="compositionally biased region" description="Basic and acidic residues" evidence="1">
    <location>
        <begin position="29"/>
        <end position="57"/>
    </location>
</feature>
<protein>
    <submittedName>
        <fullName evidence="2">Uncharacterized protein</fullName>
    </submittedName>
</protein>
<proteinExistence type="predicted"/>
<sequence>MATNKPTGDNARVGAVRKRSQTLNPTNDRWTKRDAESGKFMDQKADAKPFKGVRKES</sequence>
<organism evidence="2 3">
    <name type="scientific">Synoicihabitans lomoniglobus</name>
    <dbReference type="NCBI Taxonomy" id="2909285"/>
    <lineage>
        <taxon>Bacteria</taxon>
        <taxon>Pseudomonadati</taxon>
        <taxon>Verrucomicrobiota</taxon>
        <taxon>Opitutia</taxon>
        <taxon>Opitutales</taxon>
        <taxon>Opitutaceae</taxon>
        <taxon>Synoicihabitans</taxon>
    </lineage>
</organism>
<dbReference type="KEGG" id="slom:PXH66_20285"/>
<reference evidence="2" key="1">
    <citation type="submission" date="2023-03" db="EMBL/GenBank/DDBJ databases">
        <title>Lomoglobus Profundus gen. nov., sp. nov., a novel member of the phylum Verrucomicrobia, isolated from deep-marine sediment of South China Sea.</title>
        <authorList>
            <person name="Ahmad T."/>
            <person name="Ishaq S.E."/>
            <person name="Wang F."/>
        </authorList>
    </citation>
    <scope>NUCLEOTIDE SEQUENCE</scope>
    <source>
        <strain evidence="2">LMO-M01</strain>
    </source>
</reference>
<evidence type="ECO:0000256" key="1">
    <source>
        <dbReference type="SAM" id="MobiDB-lite"/>
    </source>
</evidence>
<dbReference type="Proteomes" id="UP001218638">
    <property type="component" value="Chromosome"/>
</dbReference>
<evidence type="ECO:0000313" key="3">
    <source>
        <dbReference type="Proteomes" id="UP001218638"/>
    </source>
</evidence>